<dbReference type="GO" id="GO:0006302">
    <property type="term" value="P:double-strand break repair"/>
    <property type="evidence" value="ECO:0007669"/>
    <property type="project" value="TreeGrafter"/>
</dbReference>
<evidence type="ECO:0000256" key="1">
    <source>
        <dbReference type="ARBA" id="ARBA00022741"/>
    </source>
</evidence>
<dbReference type="GO" id="GO:0006270">
    <property type="term" value="P:DNA replication initiation"/>
    <property type="evidence" value="ECO:0007669"/>
    <property type="project" value="TreeGrafter"/>
</dbReference>
<dbReference type="InterPro" id="IPR042115">
    <property type="entry name" value="PriA_3primeBD_sf"/>
</dbReference>
<dbReference type="SUPFAM" id="SSF52540">
    <property type="entry name" value="P-loop containing nucleoside triphosphate hydrolases"/>
    <property type="match status" value="1"/>
</dbReference>
<evidence type="ECO:0008006" key="5">
    <source>
        <dbReference type="Google" id="ProtNLM"/>
    </source>
</evidence>
<dbReference type="Gene3D" id="3.40.1440.60">
    <property type="entry name" value="PriA, 3(prime) DNA-binding domain"/>
    <property type="match status" value="1"/>
</dbReference>
<keyword evidence="2" id="KW-0067">ATP-binding</keyword>
<evidence type="ECO:0000256" key="3">
    <source>
        <dbReference type="ARBA" id="ARBA00023125"/>
    </source>
</evidence>
<evidence type="ECO:0000313" key="4">
    <source>
        <dbReference type="EMBL" id="VAW09702.1"/>
    </source>
</evidence>
<dbReference type="GO" id="GO:0005524">
    <property type="term" value="F:ATP binding"/>
    <property type="evidence" value="ECO:0007669"/>
    <property type="project" value="UniProtKB-KW"/>
</dbReference>
<proteinExistence type="predicted"/>
<dbReference type="EMBL" id="UOEK01000636">
    <property type="protein sequence ID" value="VAW09702.1"/>
    <property type="molecule type" value="Genomic_DNA"/>
</dbReference>
<feature type="non-terminal residue" evidence="4">
    <location>
        <position position="1"/>
    </location>
</feature>
<name>A0A3B0T5M5_9ZZZZ</name>
<protein>
    <recommendedName>
        <fullName evidence="5">Helicase PriA essential for oriC/DnaA-independent DNA replication</fullName>
    </recommendedName>
</protein>
<dbReference type="PANTHER" id="PTHR30580">
    <property type="entry name" value="PRIMOSOMAL PROTEIN N"/>
    <property type="match status" value="1"/>
</dbReference>
<dbReference type="GO" id="GO:0003677">
    <property type="term" value="F:DNA binding"/>
    <property type="evidence" value="ECO:0007669"/>
    <property type="project" value="UniProtKB-KW"/>
</dbReference>
<dbReference type="GO" id="GO:0043138">
    <property type="term" value="F:3'-5' DNA helicase activity"/>
    <property type="evidence" value="ECO:0007669"/>
    <property type="project" value="TreeGrafter"/>
</dbReference>
<dbReference type="Gene3D" id="3.40.50.300">
    <property type="entry name" value="P-loop containing nucleotide triphosphate hydrolases"/>
    <property type="match status" value="1"/>
</dbReference>
<dbReference type="InterPro" id="IPR027417">
    <property type="entry name" value="P-loop_NTPase"/>
</dbReference>
<evidence type="ECO:0000256" key="2">
    <source>
        <dbReference type="ARBA" id="ARBA00022840"/>
    </source>
</evidence>
<accession>A0A3B0T5M5</accession>
<gene>
    <name evidence="4" type="ORF">MNBD_ACTINO02-2569</name>
</gene>
<organism evidence="4">
    <name type="scientific">hydrothermal vent metagenome</name>
    <dbReference type="NCBI Taxonomy" id="652676"/>
    <lineage>
        <taxon>unclassified sequences</taxon>
        <taxon>metagenomes</taxon>
        <taxon>ecological metagenomes</taxon>
    </lineage>
</organism>
<dbReference type="PANTHER" id="PTHR30580:SF0">
    <property type="entry name" value="PRIMOSOMAL PROTEIN N"/>
    <property type="match status" value="1"/>
</dbReference>
<dbReference type="AlphaFoldDB" id="A0A3B0T5M5"/>
<reference evidence="4" key="1">
    <citation type="submission" date="2018-06" db="EMBL/GenBank/DDBJ databases">
        <authorList>
            <person name="Zhirakovskaya E."/>
        </authorList>
    </citation>
    <scope>NUCLEOTIDE SEQUENCE</scope>
</reference>
<dbReference type="GO" id="GO:0006310">
    <property type="term" value="P:DNA recombination"/>
    <property type="evidence" value="ECO:0007669"/>
    <property type="project" value="TreeGrafter"/>
</dbReference>
<sequence>GWVTSVRSGESKRKLKSVVGVSGDLPHFDEALLETLRWVALRYVAPMSTVLARSGPPNIPRLKGPVVPVAATKTRQRVATCIVTGEPYGPTLSKIVTSVVDGGANVLVVCPTADEVTQYARILEDALGQTVLRVGSAIPARTVTEAWTVAATTQGNIIVGTREAVLWPLGNLGGVIVVEEGRRGMTSPQTPTWTVRDVVVQRSDVEHLPTWFIGPVPSVQLLATTPVVVGADKRAWPLVEVVNRYDEPPGTGPVLAATVMAIRTTLKRGGSVFVFVNRRAYAPVFRCLTCKELRRCPACGAGAERGDRCPRCDMELGGCAACGARRFEPVGAGIGRTIEILQRSLGDAVGAAGSNRAVVVGTERDIPPPASVDLVVIIDADGMLLAPHYRAEEEAIRILGRAAASVVRGTGNRTLIQTNQPKDRVIVALRSGRPVPLLSDIRNEREAAGFPPFGEVIIIKTSATSPDVEKQLQVLGEKSGATVLGPVPVADGHRWLVQGRDLHKFRLGLRSVVGVWRESGVKVRVDVDPIDL</sequence>
<keyword evidence="1" id="KW-0547">Nucleotide-binding</keyword>
<keyword evidence="3" id="KW-0238">DNA-binding</keyword>